<sequence length="158" mass="16530">MFARTAHALARQVARAGTRAYSDAPMSFTFASQSQVFYKEASVRQVDVPSFSGSFGILPSHVPSLAVLKPGVLTVFEDAGTSKKYFVSSGIVTINQDSSVQVLAEEAAAVEELDLASARDILSKAQSAASTAATEEAKAEALITVEVAEELVKAAESG</sequence>
<dbReference type="HAMAP" id="MF_00530">
    <property type="entry name" value="ATP_synth_epsil_bac"/>
    <property type="match status" value="1"/>
</dbReference>
<keyword evidence="8" id="KW-0496">Mitochondrion</keyword>
<evidence type="ECO:0000259" key="13">
    <source>
        <dbReference type="Pfam" id="PF02823"/>
    </source>
</evidence>
<evidence type="ECO:0000259" key="14">
    <source>
        <dbReference type="Pfam" id="PF21335"/>
    </source>
</evidence>
<dbReference type="CDD" id="cd12152">
    <property type="entry name" value="F1-ATPase_delta"/>
    <property type="match status" value="1"/>
</dbReference>
<keyword evidence="7" id="KW-0406">Ion transport</keyword>
<dbReference type="EMBL" id="GDRN01022306">
    <property type="protein sequence ID" value="JAI67789.1"/>
    <property type="molecule type" value="Transcribed_RNA"/>
</dbReference>
<dbReference type="NCBIfam" id="TIGR01216">
    <property type="entry name" value="ATP_synt_epsi"/>
    <property type="match status" value="1"/>
</dbReference>
<evidence type="ECO:0000256" key="5">
    <source>
        <dbReference type="ARBA" id="ARBA00022792"/>
    </source>
</evidence>
<keyword evidence="9" id="KW-0472">Membrane</keyword>
<dbReference type="Gene3D" id="2.60.15.10">
    <property type="entry name" value="F0F1 ATP synthase delta/epsilon subunit, N-terminal"/>
    <property type="match status" value="1"/>
</dbReference>
<reference evidence="15" key="1">
    <citation type="submission" date="2015-09" db="EMBL/GenBank/DDBJ databases">
        <title>Scylla olivacea transcriptome.</title>
        <authorList>
            <person name="Ikhwanuddin M."/>
        </authorList>
    </citation>
    <scope>NUCLEOTIDE SEQUENCE</scope>
</reference>
<keyword evidence="10" id="KW-0139">CF(1)</keyword>
<evidence type="ECO:0000256" key="6">
    <source>
        <dbReference type="ARBA" id="ARBA00022946"/>
    </source>
</evidence>
<dbReference type="SUPFAM" id="SSF46604">
    <property type="entry name" value="Epsilon subunit of F1F0-ATP synthase C-terminal domain"/>
    <property type="match status" value="1"/>
</dbReference>
<organism evidence="15">
    <name type="scientific">Scylla olivacea</name>
    <name type="common">Orange mud crab</name>
    <name type="synonym">Cancer olivacea</name>
    <dbReference type="NCBI Taxonomy" id="85551"/>
    <lineage>
        <taxon>Eukaryota</taxon>
        <taxon>Metazoa</taxon>
        <taxon>Ecdysozoa</taxon>
        <taxon>Arthropoda</taxon>
        <taxon>Crustacea</taxon>
        <taxon>Multicrustacea</taxon>
        <taxon>Malacostraca</taxon>
        <taxon>Eumalacostraca</taxon>
        <taxon>Eucarida</taxon>
        <taxon>Decapoda</taxon>
        <taxon>Pleocyemata</taxon>
        <taxon>Brachyura</taxon>
        <taxon>Eubrachyura</taxon>
        <taxon>Portunoidea</taxon>
        <taxon>Portunidae</taxon>
        <taxon>Portuninae</taxon>
        <taxon>Scylla</taxon>
    </lineage>
</organism>
<keyword evidence="4" id="KW-0375">Hydrogen ion transport</keyword>
<dbReference type="PANTHER" id="PTHR13822">
    <property type="entry name" value="ATP SYNTHASE DELTA/EPSILON CHAIN"/>
    <property type="match status" value="1"/>
</dbReference>
<evidence type="ECO:0000256" key="1">
    <source>
        <dbReference type="ARBA" id="ARBA00004273"/>
    </source>
</evidence>
<evidence type="ECO:0000256" key="10">
    <source>
        <dbReference type="ARBA" id="ARBA00023196"/>
    </source>
</evidence>
<name>A0A0P4X1Z1_SCYOL</name>
<evidence type="ECO:0000256" key="9">
    <source>
        <dbReference type="ARBA" id="ARBA00023136"/>
    </source>
</evidence>
<protein>
    <recommendedName>
        <fullName evidence="12">F-ATPase delta subunit</fullName>
    </recommendedName>
</protein>
<dbReference type="InterPro" id="IPR036771">
    <property type="entry name" value="ATPsynth_dsu/esu_N"/>
</dbReference>
<keyword evidence="3" id="KW-0813">Transport</keyword>
<evidence type="ECO:0000313" key="15">
    <source>
        <dbReference type="EMBL" id="JAI67789.1"/>
    </source>
</evidence>
<evidence type="ECO:0000256" key="3">
    <source>
        <dbReference type="ARBA" id="ARBA00022448"/>
    </source>
</evidence>
<dbReference type="Pfam" id="PF21335">
    <property type="entry name" value="ATPD_C_metazoa"/>
    <property type="match status" value="1"/>
</dbReference>
<dbReference type="FunFam" id="2.60.15.10:FF:000004">
    <property type="entry name" value="ATP synthase subunit delta, mitochondrial"/>
    <property type="match status" value="1"/>
</dbReference>
<comment type="subcellular location">
    <subcellularLocation>
        <location evidence="1">Mitochondrion inner membrane</location>
    </subcellularLocation>
</comment>
<dbReference type="InterPro" id="IPR001469">
    <property type="entry name" value="ATP_synth_F1_dsu/esu"/>
</dbReference>
<dbReference type="Pfam" id="PF02823">
    <property type="entry name" value="ATP-synt_DE_N"/>
    <property type="match status" value="1"/>
</dbReference>
<evidence type="ECO:0000256" key="4">
    <source>
        <dbReference type="ARBA" id="ARBA00022781"/>
    </source>
</evidence>
<evidence type="ECO:0000256" key="12">
    <source>
        <dbReference type="ARBA" id="ARBA00031669"/>
    </source>
</evidence>
<accession>A0A0P4X1Z1</accession>
<comment type="similarity">
    <text evidence="2">Belongs to the ATPase epsilon chain family.</text>
</comment>
<evidence type="ECO:0000256" key="8">
    <source>
        <dbReference type="ARBA" id="ARBA00023128"/>
    </source>
</evidence>
<dbReference type="SUPFAM" id="SSF51344">
    <property type="entry name" value="Epsilon subunit of F1F0-ATP synthase N-terminal domain"/>
    <property type="match status" value="1"/>
</dbReference>
<evidence type="ECO:0000256" key="11">
    <source>
        <dbReference type="ARBA" id="ARBA00023310"/>
    </source>
</evidence>
<evidence type="ECO:0000256" key="2">
    <source>
        <dbReference type="ARBA" id="ARBA00005712"/>
    </source>
</evidence>
<dbReference type="AlphaFoldDB" id="A0A0P4X1Z1"/>
<keyword evidence="6" id="KW-0809">Transit peptide</keyword>
<feature type="domain" description="ATP synthase F1 complex delta/epsilon subunit N-terminal" evidence="13">
    <location>
        <begin position="26"/>
        <end position="107"/>
    </location>
</feature>
<dbReference type="GO" id="GO:0045259">
    <property type="term" value="C:proton-transporting ATP synthase complex"/>
    <property type="evidence" value="ECO:0007669"/>
    <property type="project" value="UniProtKB-KW"/>
</dbReference>
<proteinExistence type="inferred from homology"/>
<dbReference type="InterPro" id="IPR036794">
    <property type="entry name" value="ATP_F1_dsu/esu_C_sf"/>
</dbReference>
<dbReference type="PANTHER" id="PTHR13822:SF7">
    <property type="entry name" value="ATP SYNTHASE SUBUNIT DELTA, MITOCHONDRIAL"/>
    <property type="match status" value="1"/>
</dbReference>
<feature type="domain" description="F1F0-ATP synthase delta subunit C-terminal" evidence="14">
    <location>
        <begin position="113"/>
        <end position="154"/>
    </location>
</feature>
<keyword evidence="5" id="KW-0999">Mitochondrion inner membrane</keyword>
<evidence type="ECO:0000256" key="7">
    <source>
        <dbReference type="ARBA" id="ARBA00023065"/>
    </source>
</evidence>
<dbReference type="Gene3D" id="1.20.5.440">
    <property type="entry name" value="ATP synthase delta/epsilon subunit, C-terminal domain"/>
    <property type="match status" value="1"/>
</dbReference>
<dbReference type="GO" id="GO:0046933">
    <property type="term" value="F:proton-transporting ATP synthase activity, rotational mechanism"/>
    <property type="evidence" value="ECO:0007669"/>
    <property type="project" value="InterPro"/>
</dbReference>
<keyword evidence="11" id="KW-0066">ATP synthesis</keyword>
<dbReference type="GO" id="GO:0005743">
    <property type="term" value="C:mitochondrial inner membrane"/>
    <property type="evidence" value="ECO:0007669"/>
    <property type="project" value="UniProtKB-SubCell"/>
</dbReference>
<dbReference type="InterPro" id="IPR020546">
    <property type="entry name" value="ATP_synth_F1_dsu/esu_N"/>
</dbReference>
<dbReference type="InterPro" id="IPR048937">
    <property type="entry name" value="ATPD_C_metazoa"/>
</dbReference>